<reference evidence="2 5" key="2">
    <citation type="journal article" date="2020" name="Cell Host Microbe">
        <title>Functional and Genomic Variation between Human-Derived Isolates of Lachnospiraceae Reveals Inter- and Intra-Species Diversity.</title>
        <authorList>
            <person name="Sorbara M.T."/>
            <person name="Littmann E.R."/>
            <person name="Fontana E."/>
            <person name="Moody T.U."/>
            <person name="Kohout C.E."/>
            <person name="Gjonbalaj M."/>
            <person name="Eaton V."/>
            <person name="Seok R."/>
            <person name="Leiner I.M."/>
            <person name="Pamer E.G."/>
        </authorList>
    </citation>
    <scope>NUCLEOTIDE SEQUENCE [LARGE SCALE GENOMIC DNA]</scope>
    <source>
        <strain evidence="2 5">MSK.2.26</strain>
    </source>
</reference>
<evidence type="ECO:0000256" key="1">
    <source>
        <dbReference type="SAM" id="Phobius"/>
    </source>
</evidence>
<feature type="transmembrane region" description="Helical" evidence="1">
    <location>
        <begin position="109"/>
        <end position="129"/>
    </location>
</feature>
<keyword evidence="1" id="KW-0812">Transmembrane</keyword>
<keyword evidence="1" id="KW-0472">Membrane</keyword>
<reference evidence="2" key="3">
    <citation type="submission" date="2020-02" db="EMBL/GenBank/DDBJ databases">
        <authorList>
            <person name="Littmann E."/>
            <person name="Sorbara M."/>
        </authorList>
    </citation>
    <scope>NUCLEOTIDE SEQUENCE</scope>
    <source>
        <strain evidence="2">MSK.2.26</strain>
    </source>
</reference>
<dbReference type="Proteomes" id="UP000719916">
    <property type="component" value="Unassembled WGS sequence"/>
</dbReference>
<evidence type="ECO:0000313" key="5">
    <source>
        <dbReference type="Proteomes" id="UP000719916"/>
    </source>
</evidence>
<keyword evidence="1" id="KW-1133">Transmembrane helix</keyword>
<evidence type="ECO:0000313" key="2">
    <source>
        <dbReference type="EMBL" id="NSJ46909.1"/>
    </source>
</evidence>
<feature type="transmembrane region" description="Helical" evidence="1">
    <location>
        <begin position="56"/>
        <end position="73"/>
    </location>
</feature>
<dbReference type="EMBL" id="CP050964">
    <property type="protein sequence ID" value="QIX94020.1"/>
    <property type="molecule type" value="Genomic_DNA"/>
</dbReference>
<proteinExistence type="predicted"/>
<feature type="transmembrane region" description="Helical" evidence="1">
    <location>
        <begin position="26"/>
        <end position="44"/>
    </location>
</feature>
<dbReference type="Proteomes" id="UP000501069">
    <property type="component" value="Chromosome"/>
</dbReference>
<accession>A0AAP9M4V6</accession>
<evidence type="ECO:0000313" key="3">
    <source>
        <dbReference type="EMBL" id="QIX94020.1"/>
    </source>
</evidence>
<protein>
    <submittedName>
        <fullName evidence="3">DUF1097 domain-containing protein</fullName>
    </submittedName>
</protein>
<dbReference type="Pfam" id="PF06496">
    <property type="entry name" value="DUF1097"/>
    <property type="match status" value="1"/>
</dbReference>
<sequence length="145" mass="15514">MGGGTGAVALICAGLFVASGNRRQDTIKISIGFLLGDLWAYIAVRVMETQQWNPNVELYITLFVMGGLAVIIGETFSRMIFTPSWLCGWVIGLTIIGPMKVNEIGTLPIRIGVAMLAGVIYVGVGADAFQGMLVRRPVRGGALER</sequence>
<reference evidence="3 4" key="1">
    <citation type="submission" date="2019-11" db="EMBL/GenBank/DDBJ databases">
        <title>FDA dAtabase for Regulatory Grade micrObial Sequences (FDA-ARGOS): Supporting development and validation of Infectious Disease Dx tests.</title>
        <authorList>
            <person name="Turner S."/>
            <person name="Byrd R."/>
            <person name="Tallon L."/>
            <person name="Sadzewicz L."/>
            <person name="Vavikolanu K."/>
            <person name="Mehta A."/>
            <person name="Aluvathingal J."/>
            <person name="Nadendla S."/>
            <person name="Myers T."/>
            <person name="Yan Y."/>
            <person name="Sichtig H."/>
        </authorList>
    </citation>
    <scope>NUCLEOTIDE SEQUENCE [LARGE SCALE GENOMIC DNA]</scope>
    <source>
        <strain evidence="3 4">FDAARGOS_739</strain>
    </source>
</reference>
<dbReference type="EMBL" id="JAAISW010000104">
    <property type="protein sequence ID" value="NSJ46909.1"/>
    <property type="molecule type" value="Genomic_DNA"/>
</dbReference>
<dbReference type="AlphaFoldDB" id="A0AAP9M4V6"/>
<feature type="transmembrane region" description="Helical" evidence="1">
    <location>
        <begin position="80"/>
        <end position="97"/>
    </location>
</feature>
<dbReference type="InterPro" id="IPR009476">
    <property type="entry name" value="DUF1097"/>
</dbReference>
<name>A0AAP9M4V6_9FIRM</name>
<organism evidence="3 4">
    <name type="scientific">Enterocloster clostridioformis</name>
    <dbReference type="NCBI Taxonomy" id="1531"/>
    <lineage>
        <taxon>Bacteria</taxon>
        <taxon>Bacillati</taxon>
        <taxon>Bacillota</taxon>
        <taxon>Clostridia</taxon>
        <taxon>Lachnospirales</taxon>
        <taxon>Lachnospiraceae</taxon>
        <taxon>Enterocloster</taxon>
    </lineage>
</organism>
<evidence type="ECO:0000313" key="4">
    <source>
        <dbReference type="Proteomes" id="UP000501069"/>
    </source>
</evidence>
<gene>
    <name evidence="3" type="ORF">FOC47_08485</name>
    <name evidence="2" type="ORF">G5B26_25955</name>
</gene>